<dbReference type="EMBL" id="BMLK01000030">
    <property type="protein sequence ID" value="GGN60384.1"/>
    <property type="molecule type" value="Genomic_DNA"/>
</dbReference>
<name>A0ABQ2JXL0_9SPHN</name>
<dbReference type="InterPro" id="IPR029057">
    <property type="entry name" value="PRTase-like"/>
</dbReference>
<dbReference type="Pfam" id="PF12500">
    <property type="entry name" value="TRSP"/>
    <property type="match status" value="1"/>
</dbReference>
<organism evidence="3 4">
    <name type="scientific">Novosphingobium indicum</name>
    <dbReference type="NCBI Taxonomy" id="462949"/>
    <lineage>
        <taxon>Bacteria</taxon>
        <taxon>Pseudomonadati</taxon>
        <taxon>Pseudomonadota</taxon>
        <taxon>Alphaproteobacteria</taxon>
        <taxon>Sphingomonadales</taxon>
        <taxon>Sphingomonadaceae</taxon>
        <taxon>Novosphingobium</taxon>
    </lineage>
</organism>
<protein>
    <recommendedName>
        <fullName evidence="5">Phosphoribosyltransferase</fullName>
    </recommendedName>
</protein>
<dbReference type="Pfam" id="PF15609">
    <property type="entry name" value="PRTase_2"/>
    <property type="match status" value="1"/>
</dbReference>
<evidence type="ECO:0000259" key="1">
    <source>
        <dbReference type="Pfam" id="PF12500"/>
    </source>
</evidence>
<dbReference type="PIRSF" id="PIRSF020967">
    <property type="entry name" value="UCP020967"/>
    <property type="match status" value="1"/>
</dbReference>
<reference evidence="4" key="1">
    <citation type="journal article" date="2019" name="Int. J. Syst. Evol. Microbiol.">
        <title>The Global Catalogue of Microorganisms (GCM) 10K type strain sequencing project: providing services to taxonomists for standard genome sequencing and annotation.</title>
        <authorList>
            <consortium name="The Broad Institute Genomics Platform"/>
            <consortium name="The Broad Institute Genome Sequencing Center for Infectious Disease"/>
            <person name="Wu L."/>
            <person name="Ma J."/>
        </authorList>
    </citation>
    <scope>NUCLEOTIDE SEQUENCE [LARGE SCALE GENOMIC DNA]</scope>
    <source>
        <strain evidence="4">CGMCC 1.6784</strain>
    </source>
</reference>
<evidence type="ECO:0008006" key="5">
    <source>
        <dbReference type="Google" id="ProtNLM"/>
    </source>
</evidence>
<keyword evidence="4" id="KW-1185">Reference proteome</keyword>
<gene>
    <name evidence="3" type="ORF">GCM10011349_41860</name>
</gene>
<evidence type="ECO:0000313" key="3">
    <source>
        <dbReference type="EMBL" id="GGN60384.1"/>
    </source>
</evidence>
<dbReference type="SUPFAM" id="SSF53271">
    <property type="entry name" value="PRTase-like"/>
    <property type="match status" value="1"/>
</dbReference>
<feature type="domain" description="Orotate phosphoribosyltransferase-like" evidence="2">
    <location>
        <begin position="4"/>
        <end position="82"/>
    </location>
</feature>
<proteinExistence type="predicted"/>
<feature type="domain" description="TRSP" evidence="1">
    <location>
        <begin position="157"/>
        <end position="234"/>
    </location>
</feature>
<dbReference type="InterPro" id="IPR041688">
    <property type="entry name" value="PRTase_2"/>
</dbReference>
<dbReference type="InterPro" id="IPR022537">
    <property type="entry name" value="TRSP_dom"/>
</dbReference>
<evidence type="ECO:0000259" key="2">
    <source>
        <dbReference type="Pfam" id="PF15609"/>
    </source>
</evidence>
<accession>A0ABQ2JXL0</accession>
<dbReference type="CDD" id="cd06223">
    <property type="entry name" value="PRTases_typeI"/>
    <property type="match status" value="1"/>
</dbReference>
<sequence>MIGKVPLIRFSEPHSHAESHLLYAPAPNAWKYRLEDIASLVLVDDEITTGKTFANLAEHLVPLLPRLKQIEICVLTDWTDGGGALEAMPFSTTSHSLLKGTFEWHWERGEAADPAGNRGNLGRLQRPPNFGREGTPGLEFDLDHLCAVYESHLGSPLHLIGTGELHYPTFLLGEALEARGHDVLVQATTRSPARLGGAISAIQQLRDNYETEVPNYLYNADQTKERLRIVCHETGPNSLDPSLIRKGDFPAVDFGALL</sequence>
<comment type="caution">
    <text evidence="3">The sequence shown here is derived from an EMBL/GenBank/DDBJ whole genome shotgun (WGS) entry which is preliminary data.</text>
</comment>
<dbReference type="InterPro" id="IPR011214">
    <property type="entry name" value="UCP020967"/>
</dbReference>
<dbReference type="Proteomes" id="UP000605099">
    <property type="component" value="Unassembled WGS sequence"/>
</dbReference>
<dbReference type="InterPro" id="IPR000836">
    <property type="entry name" value="PRTase_dom"/>
</dbReference>
<evidence type="ECO:0000313" key="4">
    <source>
        <dbReference type="Proteomes" id="UP000605099"/>
    </source>
</evidence>